<dbReference type="PIRSF" id="PIRSF002825">
    <property type="entry name" value="CfbpA"/>
    <property type="match status" value="1"/>
</dbReference>
<comment type="caution">
    <text evidence="5">The sequence shown here is derived from an EMBL/GenBank/DDBJ whole genome shotgun (WGS) entry which is preliminary data.</text>
</comment>
<keyword evidence="6" id="KW-1185">Reference proteome</keyword>
<evidence type="ECO:0000256" key="1">
    <source>
        <dbReference type="ARBA" id="ARBA00008520"/>
    </source>
</evidence>
<organism evidence="5 6">
    <name type="scientific">Rhodovibrio salinarum</name>
    <dbReference type="NCBI Taxonomy" id="1087"/>
    <lineage>
        <taxon>Bacteria</taxon>
        <taxon>Pseudomonadati</taxon>
        <taxon>Pseudomonadota</taxon>
        <taxon>Alphaproteobacteria</taxon>
        <taxon>Rhodospirillales</taxon>
        <taxon>Rhodovibrionaceae</taxon>
        <taxon>Rhodovibrio</taxon>
    </lineage>
</organism>
<evidence type="ECO:0000313" key="5">
    <source>
        <dbReference type="EMBL" id="MBK1698348.1"/>
    </source>
</evidence>
<dbReference type="InterPro" id="IPR006059">
    <property type="entry name" value="SBP"/>
</dbReference>
<evidence type="ECO:0000256" key="3">
    <source>
        <dbReference type="PIRSR" id="PIRSR002825-1"/>
    </source>
</evidence>
<sequence>MRAYAITAAAATLAAGLAVTSAAHAQGEVNIYSARHYQTDQRLYDEFEKRTGIEVNRLQGKSDALIQRIKSEGRNTPADVLVTVDAGRLWRAEHEGLFAQIDSEVLNDRIPANLRHPDGEWFGFSSRARIILYNKDRFEEPPVTTYEGLADDKLEGEVCIRSSSNIYNQSLLASLIEHHGAEGAQEWAANVVDNFAREPEGGDTDQIMGVAAGECGVAVANHYYFVRVLQNQPEAVENVGYVFPNQDGRGTHVNISGAGVIKNSPHRENAVRFLEFLASDFAQRYFADGNNEYPTVPEVAPNTKLKKLGDFKIDDINVSAYGENQPEAQRIFDRVGWK</sequence>
<evidence type="ECO:0000313" key="6">
    <source>
        <dbReference type="Proteomes" id="UP000778970"/>
    </source>
</evidence>
<dbReference type="PANTHER" id="PTHR30006">
    <property type="entry name" value="THIAMINE-BINDING PERIPLASMIC PROTEIN-RELATED"/>
    <property type="match status" value="1"/>
</dbReference>
<dbReference type="AlphaFoldDB" id="A0A934QJN8"/>
<reference evidence="5" key="1">
    <citation type="submission" date="2017-08" db="EMBL/GenBank/DDBJ databases">
        <authorList>
            <person name="Imhoff J.F."/>
            <person name="Rahn T."/>
            <person name="Kuenzel S."/>
            <person name="Neulinger S.C."/>
        </authorList>
    </citation>
    <scope>NUCLEOTIDE SEQUENCE</scope>
    <source>
        <strain evidence="5">DSM 9154</strain>
    </source>
</reference>
<dbReference type="EMBL" id="NRRE01000027">
    <property type="protein sequence ID" value="MBK1698348.1"/>
    <property type="molecule type" value="Genomic_DNA"/>
</dbReference>
<dbReference type="Pfam" id="PF13416">
    <property type="entry name" value="SBP_bac_8"/>
    <property type="match status" value="1"/>
</dbReference>
<feature type="chain" id="PRO_5037527503" evidence="4">
    <location>
        <begin position="26"/>
        <end position="338"/>
    </location>
</feature>
<evidence type="ECO:0000256" key="2">
    <source>
        <dbReference type="ARBA" id="ARBA00022729"/>
    </source>
</evidence>
<reference evidence="5" key="2">
    <citation type="journal article" date="2020" name="Microorganisms">
        <title>Osmotic Adaptation and Compatible Solute Biosynthesis of Phototrophic Bacteria as Revealed from Genome Analyses.</title>
        <authorList>
            <person name="Imhoff J.F."/>
            <person name="Rahn T."/>
            <person name="Kunzel S."/>
            <person name="Keller A."/>
            <person name="Neulinger S.C."/>
        </authorList>
    </citation>
    <scope>NUCLEOTIDE SEQUENCE</scope>
    <source>
        <strain evidence="5">DSM 9154</strain>
    </source>
</reference>
<dbReference type="Proteomes" id="UP000778970">
    <property type="component" value="Unassembled WGS sequence"/>
</dbReference>
<evidence type="ECO:0000256" key="4">
    <source>
        <dbReference type="SAM" id="SignalP"/>
    </source>
</evidence>
<dbReference type="PANTHER" id="PTHR30006:SF15">
    <property type="entry name" value="IRON-UTILIZATION PERIPLASMIC PROTEIN"/>
    <property type="match status" value="1"/>
</dbReference>
<keyword evidence="3" id="KW-0479">Metal-binding</keyword>
<protein>
    <submittedName>
        <fullName evidence="5">Fe(3+) ABC transporter substrate-binding protein</fullName>
    </submittedName>
</protein>
<comment type="similarity">
    <text evidence="1">Belongs to the bacterial solute-binding protein 1 family.</text>
</comment>
<proteinExistence type="inferred from homology"/>
<gene>
    <name evidence="5" type="ORF">CKO21_13960</name>
</gene>
<feature type="binding site" evidence="3">
    <location>
        <position position="223"/>
    </location>
    <ligand>
        <name>Fe cation</name>
        <dbReference type="ChEBI" id="CHEBI:24875"/>
    </ligand>
</feature>
<feature type="binding site" evidence="3">
    <location>
        <position position="224"/>
    </location>
    <ligand>
        <name>Fe cation</name>
        <dbReference type="ChEBI" id="CHEBI:24875"/>
    </ligand>
</feature>
<dbReference type="InterPro" id="IPR026045">
    <property type="entry name" value="Ferric-bd"/>
</dbReference>
<name>A0A934QJN8_9PROT</name>
<dbReference type="CDD" id="cd13542">
    <property type="entry name" value="PBP2_FutA1_ilke"/>
    <property type="match status" value="1"/>
</dbReference>
<feature type="binding site" evidence="3">
    <location>
        <position position="36"/>
    </location>
    <ligand>
        <name>Fe cation</name>
        <dbReference type="ChEBI" id="CHEBI:24875"/>
    </ligand>
</feature>
<dbReference type="Gene3D" id="3.40.190.10">
    <property type="entry name" value="Periplasmic binding protein-like II"/>
    <property type="match status" value="2"/>
</dbReference>
<dbReference type="SUPFAM" id="SSF53850">
    <property type="entry name" value="Periplasmic binding protein-like II"/>
    <property type="match status" value="1"/>
</dbReference>
<dbReference type="GO" id="GO:0030288">
    <property type="term" value="C:outer membrane-bounded periplasmic space"/>
    <property type="evidence" value="ECO:0007669"/>
    <property type="project" value="TreeGrafter"/>
</dbReference>
<feature type="signal peptide" evidence="4">
    <location>
        <begin position="1"/>
        <end position="25"/>
    </location>
</feature>
<accession>A0A934QJN8</accession>
<dbReference type="GO" id="GO:0046872">
    <property type="term" value="F:metal ion binding"/>
    <property type="evidence" value="ECO:0007669"/>
    <property type="project" value="UniProtKB-KW"/>
</dbReference>
<dbReference type="RefSeq" id="WP_027288366.1">
    <property type="nucleotide sequence ID" value="NZ_NRRE01000027.1"/>
</dbReference>
<keyword evidence="3" id="KW-0408">Iron</keyword>
<keyword evidence="2 4" id="KW-0732">Signal</keyword>